<reference evidence="1" key="1">
    <citation type="journal article" date="2022" name="Int. J. Syst. Evol. Microbiol.">
        <title>Pseudomonas aegrilactucae sp. nov. and Pseudomonas morbosilactucae sp. nov., pathogens causing bacterial rot of lettuce in Japan.</title>
        <authorList>
            <person name="Sawada H."/>
            <person name="Fujikawa T."/>
            <person name="Satou M."/>
        </authorList>
    </citation>
    <scope>NUCLEOTIDE SEQUENCE</scope>
    <source>
        <strain evidence="1">0166_1</strain>
    </source>
</reference>
<accession>A0A9E6Y0Q3</accession>
<evidence type="ECO:0000313" key="1">
    <source>
        <dbReference type="EMBL" id="UGS37281.1"/>
    </source>
</evidence>
<dbReference type="KEGG" id="sbae:DSM104329_03696"/>
<evidence type="ECO:0008006" key="3">
    <source>
        <dbReference type="Google" id="ProtNLM"/>
    </source>
</evidence>
<sequence>MTGRRPFSLACWDYDRTRALADGTVVPEGIDLTYLPMAPEETFFRMMRHREFDAAEMSLSSYVLSLEADEPPFVAIPVFPSRMFRHSGIYVNARSGIRHPGELAGGRVGVAEYQLTANVWIRGILAEHHGLPVESVTYVTGGLEQPGRIEKMAIDLPGDIRVERAPEGRSLSALLDAGEIDAIYSPRAPSVLGNGRIVRLFADWPAVEREYFRQTAIFPIMHVVVIRRELYERSAWVAQSLLKAFDAALAKTRENLHEVTALKYALPWLVAHAEETEELMGPDPWAYGLRPNRETLATFLRYSAEQGLAQTRRDPEELFVAATLESFSV</sequence>
<dbReference type="RefSeq" id="WP_259311338.1">
    <property type="nucleotide sequence ID" value="NZ_CP087164.1"/>
</dbReference>
<evidence type="ECO:0000313" key="2">
    <source>
        <dbReference type="Proteomes" id="UP001162834"/>
    </source>
</evidence>
<dbReference type="AlphaFoldDB" id="A0A9E6Y0Q3"/>
<dbReference type="SUPFAM" id="SSF53850">
    <property type="entry name" value="Periplasmic binding protein-like II"/>
    <property type="match status" value="1"/>
</dbReference>
<proteinExistence type="predicted"/>
<gene>
    <name evidence="1" type="ORF">DSM104329_03696</name>
</gene>
<dbReference type="EMBL" id="CP087164">
    <property type="protein sequence ID" value="UGS37281.1"/>
    <property type="molecule type" value="Genomic_DNA"/>
</dbReference>
<organism evidence="1 2">
    <name type="scientific">Capillimicrobium parvum</name>
    <dbReference type="NCBI Taxonomy" id="2884022"/>
    <lineage>
        <taxon>Bacteria</taxon>
        <taxon>Bacillati</taxon>
        <taxon>Actinomycetota</taxon>
        <taxon>Thermoleophilia</taxon>
        <taxon>Solirubrobacterales</taxon>
        <taxon>Capillimicrobiaceae</taxon>
        <taxon>Capillimicrobium</taxon>
    </lineage>
</organism>
<protein>
    <recommendedName>
        <fullName evidence="3">4,5-dihydroxyphthalate decarboxylase</fullName>
    </recommendedName>
</protein>
<dbReference type="Proteomes" id="UP001162834">
    <property type="component" value="Chromosome"/>
</dbReference>
<keyword evidence="2" id="KW-1185">Reference proteome</keyword>
<name>A0A9E6Y0Q3_9ACTN</name>